<evidence type="ECO:0000256" key="5">
    <source>
        <dbReference type="SAM" id="Phobius"/>
    </source>
</evidence>
<dbReference type="PANTHER" id="PTHR30249">
    <property type="entry name" value="PUTATIVE SEROTONIN TRANSPORTER"/>
    <property type="match status" value="1"/>
</dbReference>
<dbReference type="Pfam" id="PF04172">
    <property type="entry name" value="LrgB"/>
    <property type="match status" value="1"/>
</dbReference>
<evidence type="ECO:0000256" key="1">
    <source>
        <dbReference type="ARBA" id="ARBA00004141"/>
    </source>
</evidence>
<dbReference type="EMBL" id="CAJNJA010028350">
    <property type="protein sequence ID" value="CAE7600287.1"/>
    <property type="molecule type" value="Genomic_DNA"/>
</dbReference>
<dbReference type="Proteomes" id="UP000601435">
    <property type="component" value="Unassembled WGS sequence"/>
</dbReference>
<sequence>MAFARGESYSQVVKRDYLVGAAGPPGTGDMLLWCLGPALVSTGVQMFQYRSRIAALSRVLFLTCGAVSLCNVLGTVIAGPLLGVSPEVTLSATMRCVTIPMALPTYARLCDASGAENNVAL</sequence>
<evidence type="ECO:0000313" key="6">
    <source>
        <dbReference type="EMBL" id="CAE7600287.1"/>
    </source>
</evidence>
<evidence type="ECO:0000256" key="4">
    <source>
        <dbReference type="ARBA" id="ARBA00023136"/>
    </source>
</evidence>
<proteinExistence type="predicted"/>
<gene>
    <name evidence="6" type="primary">PLGG1</name>
    <name evidence="6" type="ORF">SNEC2469_LOCUS17196</name>
</gene>
<accession>A0A812UWC3</accession>
<keyword evidence="3 5" id="KW-1133">Transmembrane helix</keyword>
<keyword evidence="2 5" id="KW-0812">Transmembrane</keyword>
<feature type="transmembrane region" description="Helical" evidence="5">
    <location>
        <begin position="59"/>
        <end position="82"/>
    </location>
</feature>
<dbReference type="InterPro" id="IPR007300">
    <property type="entry name" value="CidB/LrgB"/>
</dbReference>
<comment type="subcellular location">
    <subcellularLocation>
        <location evidence="1">Membrane</location>
        <topology evidence="1">Multi-pass membrane protein</topology>
    </subcellularLocation>
</comment>
<evidence type="ECO:0000256" key="3">
    <source>
        <dbReference type="ARBA" id="ARBA00022989"/>
    </source>
</evidence>
<keyword evidence="7" id="KW-1185">Reference proteome</keyword>
<organism evidence="6 7">
    <name type="scientific">Symbiodinium necroappetens</name>
    <dbReference type="NCBI Taxonomy" id="1628268"/>
    <lineage>
        <taxon>Eukaryota</taxon>
        <taxon>Sar</taxon>
        <taxon>Alveolata</taxon>
        <taxon>Dinophyceae</taxon>
        <taxon>Suessiales</taxon>
        <taxon>Symbiodiniaceae</taxon>
        <taxon>Symbiodinium</taxon>
    </lineage>
</organism>
<dbReference type="PANTHER" id="PTHR30249:SF0">
    <property type="entry name" value="PLASTIDAL GLYCOLATE_GLYCERATE TRANSLOCATOR 1, CHLOROPLASTIC"/>
    <property type="match status" value="1"/>
</dbReference>
<feature type="non-terminal residue" evidence="6">
    <location>
        <position position="1"/>
    </location>
</feature>
<dbReference type="GO" id="GO:0016020">
    <property type="term" value="C:membrane"/>
    <property type="evidence" value="ECO:0007669"/>
    <property type="project" value="UniProtKB-SubCell"/>
</dbReference>
<dbReference type="AlphaFoldDB" id="A0A812UWC3"/>
<evidence type="ECO:0000313" key="7">
    <source>
        <dbReference type="Proteomes" id="UP000601435"/>
    </source>
</evidence>
<protein>
    <submittedName>
        <fullName evidence="6">PLGG1 protein</fullName>
    </submittedName>
</protein>
<comment type="caution">
    <text evidence="6">The sequence shown here is derived from an EMBL/GenBank/DDBJ whole genome shotgun (WGS) entry which is preliminary data.</text>
</comment>
<keyword evidence="4 5" id="KW-0472">Membrane</keyword>
<dbReference type="OrthoDB" id="437841at2759"/>
<evidence type="ECO:0000256" key="2">
    <source>
        <dbReference type="ARBA" id="ARBA00022692"/>
    </source>
</evidence>
<reference evidence="6" key="1">
    <citation type="submission" date="2021-02" db="EMBL/GenBank/DDBJ databases">
        <authorList>
            <person name="Dougan E. K."/>
            <person name="Rhodes N."/>
            <person name="Thang M."/>
            <person name="Chan C."/>
        </authorList>
    </citation>
    <scope>NUCLEOTIDE SEQUENCE</scope>
</reference>
<name>A0A812UWC3_9DINO</name>